<sequence>MGKEQKKMALGATSFVFLFILTCLYAALFTSNLTPFESWKQKLSDWRGIHNKKADRTIEINESVKLLLRRLVRGEDRIKLDTTGFSCHTDLHSELCLVNKPVRIDNSGLTIYVPSSQSYVNRTLKPYANRDDGTAMSRVSPVKIVNGDVNAPACRITHDAPAVVFSSGGFTGNVFHEINEVIIPLFITTRHFRSRLKFLITDYKPWWVSKYSKVLTHLSHYEAINPAANGSAVHCFPGAVIGLVYHGKLALNATDIPGGYSAFDFKHFLRESYNLKIKNVSEIKREKPILILISRKKSRVVSNENEIVVMMEELGFEVVVTRPNRMSNLNKFAALVNSCSVLVGAHGAGLTNQVFLPDGAVMVQVVPLGLEWASTNYYGAPTKEMGVQYLEYKIEPEESSLMQTYGRDHPVITDPASVFAKGYYAARAVYIDAQNLKINVKRFKETVVQAKELIGRSSPLN</sequence>
<dbReference type="Proteomes" id="UP000829398">
    <property type="component" value="Chromosome 1"/>
</dbReference>
<keyword evidence="2" id="KW-1185">Reference proteome</keyword>
<proteinExistence type="predicted"/>
<evidence type="ECO:0000313" key="2">
    <source>
        <dbReference type="Proteomes" id="UP000829398"/>
    </source>
</evidence>
<evidence type="ECO:0000313" key="1">
    <source>
        <dbReference type="EMBL" id="KAH9803899.1"/>
    </source>
</evidence>
<protein>
    <submittedName>
        <fullName evidence="1">Uncharacterized protein</fullName>
    </submittedName>
</protein>
<comment type="caution">
    <text evidence="1">The sequence shown here is derived from an EMBL/GenBank/DDBJ whole genome shotgun (WGS) entry which is preliminary data.</text>
</comment>
<organism evidence="1 2">
    <name type="scientific">Citrus sinensis</name>
    <name type="common">Sweet orange</name>
    <name type="synonym">Citrus aurantium var. sinensis</name>
    <dbReference type="NCBI Taxonomy" id="2711"/>
    <lineage>
        <taxon>Eukaryota</taxon>
        <taxon>Viridiplantae</taxon>
        <taxon>Streptophyta</taxon>
        <taxon>Embryophyta</taxon>
        <taxon>Tracheophyta</taxon>
        <taxon>Spermatophyta</taxon>
        <taxon>Magnoliopsida</taxon>
        <taxon>eudicotyledons</taxon>
        <taxon>Gunneridae</taxon>
        <taxon>Pentapetalae</taxon>
        <taxon>rosids</taxon>
        <taxon>malvids</taxon>
        <taxon>Sapindales</taxon>
        <taxon>Rutaceae</taxon>
        <taxon>Aurantioideae</taxon>
        <taxon>Citrus</taxon>
    </lineage>
</organism>
<name>A0ACB8P267_CITSI</name>
<dbReference type="EMBL" id="CM039170">
    <property type="protein sequence ID" value="KAH9803899.1"/>
    <property type="molecule type" value="Genomic_DNA"/>
</dbReference>
<reference evidence="2" key="1">
    <citation type="journal article" date="2023" name="Hortic. Res.">
        <title>A chromosome-level phased genome enabling allele-level studies in sweet orange: a case study on citrus Huanglongbing tolerance.</title>
        <authorList>
            <person name="Wu B."/>
            <person name="Yu Q."/>
            <person name="Deng Z."/>
            <person name="Duan Y."/>
            <person name="Luo F."/>
            <person name="Gmitter F. Jr."/>
        </authorList>
    </citation>
    <scope>NUCLEOTIDE SEQUENCE [LARGE SCALE GENOMIC DNA]</scope>
    <source>
        <strain evidence="2">cv. Valencia</strain>
    </source>
</reference>
<accession>A0ACB8P267</accession>
<gene>
    <name evidence="1" type="ORF">KPL71_001942</name>
</gene>